<evidence type="ECO:0000313" key="4">
    <source>
        <dbReference type="Proteomes" id="UP000673552"/>
    </source>
</evidence>
<name>A0A836KEE6_9TRYP</name>
<dbReference type="AlphaFoldDB" id="A0A836KEE6"/>
<dbReference type="EMBL" id="JAFEUZ010000033">
    <property type="protein sequence ID" value="KAG5469507.1"/>
    <property type="molecule type" value="Genomic_DNA"/>
</dbReference>
<dbReference type="Gene3D" id="2.30.29.30">
    <property type="entry name" value="Pleckstrin-homology domain (PH domain)/Phosphotyrosine-binding domain (PTB)"/>
    <property type="match status" value="1"/>
</dbReference>
<dbReference type="OrthoDB" id="263079at2759"/>
<feature type="region of interest" description="Disordered" evidence="1">
    <location>
        <begin position="13"/>
        <end position="48"/>
    </location>
</feature>
<evidence type="ECO:0000313" key="3">
    <source>
        <dbReference type="EMBL" id="KAG5469507.1"/>
    </source>
</evidence>
<dbReference type="KEGG" id="lmat:92512817"/>
<protein>
    <recommendedName>
        <fullName evidence="2">PH-like domain-containing protein</fullName>
    </recommendedName>
</protein>
<dbReference type="InterPro" id="IPR011993">
    <property type="entry name" value="PH-like_dom_sf"/>
</dbReference>
<feature type="compositionally biased region" description="Basic and acidic residues" evidence="1">
    <location>
        <begin position="364"/>
        <end position="381"/>
    </location>
</feature>
<dbReference type="Proteomes" id="UP000673552">
    <property type="component" value="Unassembled WGS sequence"/>
</dbReference>
<proteinExistence type="predicted"/>
<gene>
    <name evidence="3" type="ORF">LSCM1_02730</name>
</gene>
<comment type="caution">
    <text evidence="3">The sequence shown here is derived from an EMBL/GenBank/DDBJ whole genome shotgun (WGS) entry which is preliminary data.</text>
</comment>
<reference evidence="4" key="2">
    <citation type="journal article" date="2021" name="Sci. Data">
        <title>Chromosome-scale genome sequencing, assembly and annotation of six genomes from subfamily Leishmaniinae.</title>
        <authorList>
            <person name="Almutairi H."/>
            <person name="Urbaniak M.D."/>
            <person name="Bates M.D."/>
            <person name="Jariyapan N."/>
            <person name="Kwakye-Nuako G."/>
            <person name="Thomaz Soccol V."/>
            <person name="Al-Salem W.S."/>
            <person name="Dillon R.J."/>
            <person name="Bates P.A."/>
            <person name="Gatherer D."/>
        </authorList>
    </citation>
    <scope>NUCLEOTIDE SEQUENCE [LARGE SCALE GENOMIC DNA]</scope>
</reference>
<feature type="region of interest" description="Disordered" evidence="1">
    <location>
        <begin position="128"/>
        <end position="148"/>
    </location>
</feature>
<evidence type="ECO:0000256" key="1">
    <source>
        <dbReference type="SAM" id="MobiDB-lite"/>
    </source>
</evidence>
<dbReference type="GeneID" id="92512817"/>
<keyword evidence="4" id="KW-1185">Reference proteome</keyword>
<dbReference type="Pfam" id="PF25406">
    <property type="entry name" value="PH_31"/>
    <property type="match status" value="1"/>
</dbReference>
<dbReference type="RefSeq" id="XP_067175680.1">
    <property type="nucleotide sequence ID" value="XM_067320305.1"/>
</dbReference>
<feature type="compositionally biased region" description="Basic and acidic residues" evidence="1">
    <location>
        <begin position="295"/>
        <end position="311"/>
    </location>
</feature>
<evidence type="ECO:0000259" key="2">
    <source>
        <dbReference type="Pfam" id="PF25406"/>
    </source>
</evidence>
<accession>A0A836KEE6</accession>
<reference evidence="4" key="1">
    <citation type="journal article" date="2021" name="Microbiol. Resour. Announc.">
        <title>LGAAP: Leishmaniinae Genome Assembly and Annotation Pipeline.</title>
        <authorList>
            <person name="Almutairi H."/>
            <person name="Urbaniak M.D."/>
            <person name="Bates M.D."/>
            <person name="Jariyapan N."/>
            <person name="Kwakye-Nuako G."/>
            <person name="Thomaz-Soccol V."/>
            <person name="Al-Salem W.S."/>
            <person name="Dillon R.J."/>
            <person name="Bates P.A."/>
            <person name="Gatherer D."/>
        </authorList>
    </citation>
    <scope>NUCLEOTIDE SEQUENCE [LARGE SCALE GENOMIC DNA]</scope>
</reference>
<feature type="domain" description="PH-like" evidence="2">
    <location>
        <begin position="418"/>
        <end position="603"/>
    </location>
</feature>
<sequence>MVDSFVPRLQLSTSRNSAGRDDGLASRLNRTAAPYTASPFPNTSRRATEYDDDGYRYSLFSTLNSNNNTSLTNCTSISDWLRHSHARGRDGATAETLSPIPRISEPDMACGGGRVGARQRYAVHKLGGGGGSVGEHRDSCGSGSRGIPAPSASRPLFTTFSASLPRDKNLIVGNTGRVAWAGSKGVSGSEEAAERYSTCWPGPCSSGSTFGPVRWGQRPSVPSTLSSVCPALSRTYVGIAPDAQPTSRQEDVRRGVGLPGTGWQGARGTAESGFDWGGDTRGAGIAGLVNSRSRARVDRWTDEGPQAKEGNEGVPIGDPSEAMSSDTSSTSFEERRPRSRERRRHRHGLHHRHSGLSVRKGNGSRRDKPYHDDDVDSASKRKRAEECSLSFADAIVSAMDAQPVVPPELLRGAQERPFVWNQHPSHGVVLCLLRQRGICPSRYRELVEYHMAELFLHYVDLCREGAFFVYYARGKSPKERFFRISMLPASRRGAVTKQMPHLVIALHKSSSRMLDAIPLDDLVGVTVTPQSACFRRFLESPQTLIGCREGRGHRARLPVDGAFSLWFYNTAQHMPRSVDILTCDAKVFDIWTKTFRGLVSVNSSSVVQVALTPHGESMRLAELTRAAQQQAEA</sequence>
<feature type="compositionally biased region" description="Basic residues" evidence="1">
    <location>
        <begin position="337"/>
        <end position="354"/>
    </location>
</feature>
<feature type="region of interest" description="Disordered" evidence="1">
    <location>
        <begin position="292"/>
        <end position="381"/>
    </location>
</feature>
<feature type="region of interest" description="Disordered" evidence="1">
    <location>
        <begin position="241"/>
        <end position="278"/>
    </location>
</feature>
<organism evidence="3 4">
    <name type="scientific">Leishmania martiniquensis</name>
    <dbReference type="NCBI Taxonomy" id="1580590"/>
    <lineage>
        <taxon>Eukaryota</taxon>
        <taxon>Discoba</taxon>
        <taxon>Euglenozoa</taxon>
        <taxon>Kinetoplastea</taxon>
        <taxon>Metakinetoplastina</taxon>
        <taxon>Trypanosomatida</taxon>
        <taxon>Trypanosomatidae</taxon>
        <taxon>Leishmaniinae</taxon>
        <taxon>Leishmania</taxon>
    </lineage>
</organism>
<dbReference type="InterPro" id="IPR057608">
    <property type="entry name" value="PH_2_kinetoplastids"/>
</dbReference>